<evidence type="ECO:0000313" key="1">
    <source>
        <dbReference type="EMBL" id="MPL99557.1"/>
    </source>
</evidence>
<dbReference type="EMBL" id="VSSQ01000673">
    <property type="protein sequence ID" value="MPL99557.1"/>
    <property type="molecule type" value="Genomic_DNA"/>
</dbReference>
<reference evidence="1" key="1">
    <citation type="submission" date="2019-08" db="EMBL/GenBank/DDBJ databases">
        <authorList>
            <person name="Kucharzyk K."/>
            <person name="Murdoch R.W."/>
            <person name="Higgins S."/>
            <person name="Loffler F."/>
        </authorList>
    </citation>
    <scope>NUCLEOTIDE SEQUENCE</scope>
</reference>
<gene>
    <name evidence="1" type="ORF">SDC9_45775</name>
</gene>
<protein>
    <submittedName>
        <fullName evidence="1">Uncharacterized protein</fullName>
    </submittedName>
</protein>
<name>A0A644W7N1_9ZZZZ</name>
<accession>A0A644W7N1</accession>
<organism evidence="1">
    <name type="scientific">bioreactor metagenome</name>
    <dbReference type="NCBI Taxonomy" id="1076179"/>
    <lineage>
        <taxon>unclassified sequences</taxon>
        <taxon>metagenomes</taxon>
        <taxon>ecological metagenomes</taxon>
    </lineage>
</organism>
<proteinExistence type="predicted"/>
<sequence>MKEIVGIITKDGRVPVAPCEEPKKNNTKVMYTFPSEYVDLFIEVFLHINGFKFRSLRNYASRVKVLRCECQRISLPRDSELVYQ</sequence>
<comment type="caution">
    <text evidence="1">The sequence shown here is derived from an EMBL/GenBank/DDBJ whole genome shotgun (WGS) entry which is preliminary data.</text>
</comment>
<dbReference type="AlphaFoldDB" id="A0A644W7N1"/>